<keyword evidence="3" id="KW-1185">Reference proteome</keyword>
<dbReference type="OrthoDB" id="5521299at2759"/>
<evidence type="ECO:0000313" key="3">
    <source>
        <dbReference type="Proteomes" id="UP000248961"/>
    </source>
</evidence>
<dbReference type="Proteomes" id="UP000248961">
    <property type="component" value="Unassembled WGS sequence"/>
</dbReference>
<organism evidence="2 3">
    <name type="scientific">Aspergillus homomorphus (strain CBS 101889)</name>
    <dbReference type="NCBI Taxonomy" id="1450537"/>
    <lineage>
        <taxon>Eukaryota</taxon>
        <taxon>Fungi</taxon>
        <taxon>Dikarya</taxon>
        <taxon>Ascomycota</taxon>
        <taxon>Pezizomycotina</taxon>
        <taxon>Eurotiomycetes</taxon>
        <taxon>Eurotiomycetidae</taxon>
        <taxon>Eurotiales</taxon>
        <taxon>Aspergillaceae</taxon>
        <taxon>Aspergillus</taxon>
        <taxon>Aspergillus subgen. Circumdati</taxon>
    </lineage>
</organism>
<dbReference type="RefSeq" id="XP_025547705.1">
    <property type="nucleotide sequence ID" value="XM_025691319.1"/>
</dbReference>
<gene>
    <name evidence="2" type="ORF">BO97DRAFT_326527</name>
</gene>
<reference evidence="2 3" key="1">
    <citation type="submission" date="2018-02" db="EMBL/GenBank/DDBJ databases">
        <title>The genomes of Aspergillus section Nigri reveals drivers in fungal speciation.</title>
        <authorList>
            <consortium name="DOE Joint Genome Institute"/>
            <person name="Vesth T.C."/>
            <person name="Nybo J."/>
            <person name="Theobald S."/>
            <person name="Brandl J."/>
            <person name="Frisvad J.C."/>
            <person name="Nielsen K.F."/>
            <person name="Lyhne E.K."/>
            <person name="Kogle M.E."/>
            <person name="Kuo A."/>
            <person name="Riley R."/>
            <person name="Clum A."/>
            <person name="Nolan M."/>
            <person name="Lipzen A."/>
            <person name="Salamov A."/>
            <person name="Henrissat B."/>
            <person name="Wiebenga A."/>
            <person name="De vries R.P."/>
            <person name="Grigoriev I.V."/>
            <person name="Mortensen U.H."/>
            <person name="Andersen M.R."/>
            <person name="Baker S.E."/>
        </authorList>
    </citation>
    <scope>NUCLEOTIDE SEQUENCE [LARGE SCALE GENOMIC DNA]</scope>
    <source>
        <strain evidence="2 3">CBS 101889</strain>
    </source>
</reference>
<feature type="domain" description="LYR motif-containing protein Cup1-like N-terminal" evidence="1">
    <location>
        <begin position="4"/>
        <end position="93"/>
    </location>
</feature>
<protein>
    <recommendedName>
        <fullName evidence="1">LYR motif-containing protein Cup1-like N-terminal domain-containing protein</fullName>
    </recommendedName>
</protein>
<dbReference type="AlphaFoldDB" id="A0A395HKS2"/>
<dbReference type="EMBL" id="KZ824312">
    <property type="protein sequence ID" value="RAL08551.1"/>
    <property type="molecule type" value="Genomic_DNA"/>
</dbReference>
<dbReference type="CDD" id="cd20273">
    <property type="entry name" value="Complex1_LYR_unchar"/>
    <property type="match status" value="1"/>
</dbReference>
<dbReference type="InterPro" id="IPR046896">
    <property type="entry name" value="Cup1-like_N"/>
</dbReference>
<feature type="non-terminal residue" evidence="2">
    <location>
        <position position="330"/>
    </location>
</feature>
<dbReference type="VEuPathDB" id="FungiDB:BO97DRAFT_326527"/>
<proteinExistence type="predicted"/>
<dbReference type="Pfam" id="PF20263">
    <property type="entry name" value="LYRM2-like"/>
    <property type="match status" value="1"/>
</dbReference>
<evidence type="ECO:0000259" key="1">
    <source>
        <dbReference type="Pfam" id="PF20263"/>
    </source>
</evidence>
<name>A0A395HKS2_ASPHC</name>
<accession>A0A395HKS2</accession>
<evidence type="ECO:0000313" key="2">
    <source>
        <dbReference type="EMBL" id="RAL08551.1"/>
    </source>
</evidence>
<dbReference type="GeneID" id="37195608"/>
<sequence>WRQLLRSLLREASYLPDPVAKVYMQCHVLDRFRKYADNARFRRQEDLWRRWQLQKQASKSLSLLQRANEGYPKPLEKVLRMAYGRSGTRRLELVRDLIAGHTPSSETPPKSLQDLLDKKLLTEDWKPPPIIVELVNAQQVNSMIPHLNGALKIKKFERIIPKQNSWARPVPNCRRRNIRRDWYRKVLSNCLPPLPHDDLEILEGLISGRLPWTPPKRRKAIGAAPAPTSETNLDVEFLVDGPKKGPTFRPYTDGRPHVLTRRFMVRTWMRISALIPRLSMVTKIHPKTGVETRKPCFAWDWSPPAKVALPVREDMAADIFEGVDSQGRLL</sequence>
<feature type="non-terminal residue" evidence="2">
    <location>
        <position position="1"/>
    </location>
</feature>